<accession>A0A9D7I8U1</accession>
<dbReference type="Proteomes" id="UP000886602">
    <property type="component" value="Unassembled WGS sequence"/>
</dbReference>
<reference evidence="1" key="1">
    <citation type="submission" date="2020-10" db="EMBL/GenBank/DDBJ databases">
        <title>Connecting structure to function with the recovery of over 1000 high-quality activated sludge metagenome-assembled genomes encoding full-length rRNA genes using long-read sequencing.</title>
        <authorList>
            <person name="Singleton C.M."/>
            <person name="Petriglieri F."/>
            <person name="Kristensen J.M."/>
            <person name="Kirkegaard R.H."/>
            <person name="Michaelsen T.Y."/>
            <person name="Andersen M.H."/>
            <person name="Karst S.M."/>
            <person name="Dueholm M.S."/>
            <person name="Nielsen P.H."/>
            <person name="Albertsen M."/>
        </authorList>
    </citation>
    <scope>NUCLEOTIDE SEQUENCE</scope>
    <source>
        <strain evidence="1">EsbW_18-Q3-R4-48_MAXAC.044</strain>
    </source>
</reference>
<name>A0A9D7I8U1_9RHOO</name>
<dbReference type="AlphaFoldDB" id="A0A9D7I8U1"/>
<evidence type="ECO:0000313" key="1">
    <source>
        <dbReference type="EMBL" id="MBK7424696.1"/>
    </source>
</evidence>
<dbReference type="EMBL" id="JADJNC010000041">
    <property type="protein sequence ID" value="MBK7424696.1"/>
    <property type="molecule type" value="Genomic_DNA"/>
</dbReference>
<sequence length="96" mass="11289">MLAFPSTTGRIHAHVHSRSGWDEIVVWARWKSQWDIIHESEVESLATDNAYVCALCEGPHARIPSLEALWVSHVFDHQFLAWFNEKLARPFDYFHW</sequence>
<proteinExistence type="predicted"/>
<evidence type="ECO:0000313" key="2">
    <source>
        <dbReference type="Proteomes" id="UP000886602"/>
    </source>
</evidence>
<gene>
    <name evidence="1" type="ORF">IPJ48_17315</name>
</gene>
<organism evidence="1 2">
    <name type="scientific">Candidatus Propionivibrio dominans</name>
    <dbReference type="NCBI Taxonomy" id="2954373"/>
    <lineage>
        <taxon>Bacteria</taxon>
        <taxon>Pseudomonadati</taxon>
        <taxon>Pseudomonadota</taxon>
        <taxon>Betaproteobacteria</taxon>
        <taxon>Rhodocyclales</taxon>
        <taxon>Rhodocyclaceae</taxon>
        <taxon>Propionivibrio</taxon>
    </lineage>
</organism>
<comment type="caution">
    <text evidence="1">The sequence shown here is derived from an EMBL/GenBank/DDBJ whole genome shotgun (WGS) entry which is preliminary data.</text>
</comment>
<protein>
    <submittedName>
        <fullName evidence="1">Uncharacterized protein</fullName>
    </submittedName>
</protein>